<evidence type="ECO:0000313" key="2">
    <source>
        <dbReference type="EMBL" id="TQP16103.1"/>
    </source>
</evidence>
<evidence type="ECO:0000313" key="3">
    <source>
        <dbReference type="EMBL" id="TXX65918.1"/>
    </source>
</evidence>
<evidence type="ECO:0000313" key="5">
    <source>
        <dbReference type="Proteomes" id="UP000323819"/>
    </source>
</evidence>
<dbReference type="SUPFAM" id="SSF53474">
    <property type="entry name" value="alpha/beta-Hydrolases"/>
    <property type="match status" value="1"/>
</dbReference>
<dbReference type="InterPro" id="IPR029058">
    <property type="entry name" value="AB_hydrolase_fold"/>
</dbReference>
<comment type="caution">
    <text evidence="2">The sequence shown here is derived from an EMBL/GenBank/DDBJ whole genome shotgun (WGS) entry which is preliminary data.</text>
</comment>
<dbReference type="GO" id="GO:0016787">
    <property type="term" value="F:hydrolase activity"/>
    <property type="evidence" value="ECO:0007669"/>
    <property type="project" value="UniProtKB-KW"/>
</dbReference>
<reference evidence="3 5" key="1">
    <citation type="submission" date="2019-06" db="EMBL/GenBank/DDBJ databases">
        <title>Vibrio cholerae phylogeny based on whole-genome sequencing reveals genetic diversity and population strucutre.</title>
        <authorList>
            <person name="Zhiqiu Y."/>
            <person name="Bin L."/>
            <person name="Lingyan J."/>
        </authorList>
    </citation>
    <scope>NUCLEOTIDE SEQUENCE [LARGE SCALE GENOMIC DNA]</scope>
    <source>
        <strain evidence="3 5">N2814</strain>
    </source>
</reference>
<dbReference type="Gene3D" id="3.40.50.1820">
    <property type="entry name" value="alpha/beta hydrolase"/>
    <property type="match status" value="1"/>
</dbReference>
<protein>
    <submittedName>
        <fullName evidence="2">Alpha/beta fold hydrolase</fullName>
    </submittedName>
</protein>
<dbReference type="Proteomes" id="UP000323819">
    <property type="component" value="Unassembled WGS sequence"/>
</dbReference>
<sequence length="270" mass="29905">MNSMLIDGQKMAYLDVGEGEVLLFGHSYLWDHQMWAPQVAALSQRYRCIVPDFWAHGASEAAPAAMSNLKDYAQHMLALMDHLQIEHFSVIGLSVGGMWGAELALLAPKRVQSLVMMDTFVGLEPEVTHKKYFAMLDTIAQLQAVPAPIVEAVVPMFFASNTLKNELPVVAQFRSALQGLSGERAVEVARLGRMIFGRRDLMDEIEHLTLPVLIMVGSEDTPRPALESYLMQDTIRGSQLEVIEGAGHISSLEQAESVTHHLQTFLATVY</sequence>
<dbReference type="InterPro" id="IPR000639">
    <property type="entry name" value="Epox_hydrolase-like"/>
</dbReference>
<dbReference type="PRINTS" id="PR00412">
    <property type="entry name" value="EPOXHYDRLASE"/>
</dbReference>
<dbReference type="EMBL" id="VSIJ01000024">
    <property type="protein sequence ID" value="TXX65918.1"/>
    <property type="molecule type" value="Genomic_DNA"/>
</dbReference>
<gene>
    <name evidence="2" type="ORF">FLM02_06140</name>
    <name evidence="3" type="ORF">FXF03_09075</name>
</gene>
<dbReference type="PANTHER" id="PTHR43798:SF29">
    <property type="entry name" value="AB HYDROLASE-1 DOMAIN-CONTAINING PROTEIN"/>
    <property type="match status" value="1"/>
</dbReference>
<dbReference type="Proteomes" id="UP000319979">
    <property type="component" value="Unassembled WGS sequence"/>
</dbReference>
<reference evidence="2 4" key="2">
    <citation type="submission" date="2019-07" db="EMBL/GenBank/DDBJ databases">
        <title>Phenotypic and genotypic antimicrobial resistance traits of Vibrio cholerae non-O1/non-O139 isolated from a large Austrian lake frequently associated with cases of infection.</title>
        <authorList>
            <person name="Lepuschitz S."/>
            <person name="Baron S."/>
            <person name="Larvor E."/>
            <person name="Granier S."/>
            <person name="Pretzer C."/>
            <person name="Mach R.L."/>
            <person name="Farnleitner A.H."/>
            <person name="Ruppitsch W."/>
            <person name="Pleininger S."/>
            <person name="Indra A."/>
            <person name="Kirschner A.K.T."/>
        </authorList>
    </citation>
    <scope>NUCLEOTIDE SEQUENCE [LARGE SCALE GENOMIC DNA]</scope>
    <source>
        <strain evidence="2 4">A12JL36W90</strain>
    </source>
</reference>
<organism evidence="2 4">
    <name type="scientific">Vibrio cholerae</name>
    <dbReference type="NCBI Taxonomy" id="666"/>
    <lineage>
        <taxon>Bacteria</taxon>
        <taxon>Pseudomonadati</taxon>
        <taxon>Pseudomonadota</taxon>
        <taxon>Gammaproteobacteria</taxon>
        <taxon>Vibrionales</taxon>
        <taxon>Vibrionaceae</taxon>
        <taxon>Vibrio</taxon>
    </lineage>
</organism>
<name>A0A085SZ50_VIBCL</name>
<proteinExistence type="predicted"/>
<dbReference type="PANTHER" id="PTHR43798">
    <property type="entry name" value="MONOACYLGLYCEROL LIPASE"/>
    <property type="match status" value="1"/>
</dbReference>
<dbReference type="PRINTS" id="PR00111">
    <property type="entry name" value="ABHYDROLASE"/>
</dbReference>
<dbReference type="RefSeq" id="WP_001885690.1">
    <property type="nucleotide sequence ID" value="NZ_AP028804.1"/>
</dbReference>
<dbReference type="InterPro" id="IPR000073">
    <property type="entry name" value="AB_hydrolase_1"/>
</dbReference>
<feature type="domain" description="AB hydrolase-1" evidence="1">
    <location>
        <begin position="22"/>
        <end position="253"/>
    </location>
</feature>
<dbReference type="Pfam" id="PF00561">
    <property type="entry name" value="Abhydrolase_1"/>
    <property type="match status" value="1"/>
</dbReference>
<dbReference type="InterPro" id="IPR050266">
    <property type="entry name" value="AB_hydrolase_sf"/>
</dbReference>
<dbReference type="AlphaFoldDB" id="A0A085SZ50"/>
<evidence type="ECO:0000313" key="4">
    <source>
        <dbReference type="Proteomes" id="UP000319979"/>
    </source>
</evidence>
<keyword evidence="2" id="KW-0378">Hydrolase</keyword>
<dbReference type="EMBL" id="VIOS01000014">
    <property type="protein sequence ID" value="TQP16103.1"/>
    <property type="molecule type" value="Genomic_DNA"/>
</dbReference>
<evidence type="ECO:0000259" key="1">
    <source>
        <dbReference type="Pfam" id="PF00561"/>
    </source>
</evidence>
<accession>A0A085SZ50</accession>